<dbReference type="Proteomes" id="UP001597474">
    <property type="component" value="Unassembled WGS sequence"/>
</dbReference>
<gene>
    <name evidence="2" type="ORF">ACFSUD_02540</name>
</gene>
<keyword evidence="3" id="KW-1185">Reference proteome</keyword>
<protein>
    <recommendedName>
        <fullName evidence="4">Transmembrane protein (PGPGW)</fullName>
    </recommendedName>
</protein>
<evidence type="ECO:0000256" key="1">
    <source>
        <dbReference type="SAM" id="Phobius"/>
    </source>
</evidence>
<evidence type="ECO:0000313" key="2">
    <source>
        <dbReference type="EMBL" id="MFD2738437.1"/>
    </source>
</evidence>
<keyword evidence="1" id="KW-1133">Transmembrane helix</keyword>
<sequence>MRDNRPTLKQRLNRFLAYVRLKVPAQWRLPLGVLLICLGMLGFLPILGFWMVPLGVAIAALGLRPLRARWRRRRKHD</sequence>
<comment type="caution">
    <text evidence="2">The sequence shown here is derived from an EMBL/GenBank/DDBJ whole genome shotgun (WGS) entry which is preliminary data.</text>
</comment>
<organism evidence="2 3">
    <name type="scientific">Sulfitobacter aestuarii</name>
    <dbReference type="NCBI Taxonomy" id="2161676"/>
    <lineage>
        <taxon>Bacteria</taxon>
        <taxon>Pseudomonadati</taxon>
        <taxon>Pseudomonadota</taxon>
        <taxon>Alphaproteobacteria</taxon>
        <taxon>Rhodobacterales</taxon>
        <taxon>Roseobacteraceae</taxon>
        <taxon>Sulfitobacter</taxon>
    </lineage>
</organism>
<dbReference type="RefSeq" id="WP_386371176.1">
    <property type="nucleotide sequence ID" value="NZ_JBHUMP010000002.1"/>
</dbReference>
<keyword evidence="1" id="KW-0472">Membrane</keyword>
<proteinExistence type="predicted"/>
<keyword evidence="1" id="KW-0812">Transmembrane</keyword>
<evidence type="ECO:0000313" key="3">
    <source>
        <dbReference type="Proteomes" id="UP001597474"/>
    </source>
</evidence>
<name>A0ABW5TXS4_9RHOB</name>
<evidence type="ECO:0008006" key="4">
    <source>
        <dbReference type="Google" id="ProtNLM"/>
    </source>
</evidence>
<reference evidence="3" key="1">
    <citation type="journal article" date="2019" name="Int. J. Syst. Evol. Microbiol.">
        <title>The Global Catalogue of Microorganisms (GCM) 10K type strain sequencing project: providing services to taxonomists for standard genome sequencing and annotation.</title>
        <authorList>
            <consortium name="The Broad Institute Genomics Platform"/>
            <consortium name="The Broad Institute Genome Sequencing Center for Infectious Disease"/>
            <person name="Wu L."/>
            <person name="Ma J."/>
        </authorList>
    </citation>
    <scope>NUCLEOTIDE SEQUENCE [LARGE SCALE GENOMIC DNA]</scope>
    <source>
        <strain evidence="3">TISTR 2562</strain>
    </source>
</reference>
<accession>A0ABW5TXS4</accession>
<dbReference type="EMBL" id="JBHUMP010000002">
    <property type="protein sequence ID" value="MFD2738437.1"/>
    <property type="molecule type" value="Genomic_DNA"/>
</dbReference>
<feature type="transmembrane region" description="Helical" evidence="1">
    <location>
        <begin position="47"/>
        <end position="66"/>
    </location>
</feature>